<dbReference type="HOGENOM" id="CLU_040923_4_0_0"/>
<dbReference type="InterPro" id="IPR017938">
    <property type="entry name" value="Riboflavin_synthase-like_b-brl"/>
</dbReference>
<evidence type="ECO:0000313" key="3">
    <source>
        <dbReference type="EMBL" id="ADV65964.1"/>
    </source>
</evidence>
<dbReference type="InterPro" id="IPR013113">
    <property type="entry name" value="SIP_FAD-bd"/>
</dbReference>
<dbReference type="CDD" id="cd06193">
    <property type="entry name" value="siderophore_interacting"/>
    <property type="match status" value="1"/>
</dbReference>
<dbReference type="PANTHER" id="PTHR30157">
    <property type="entry name" value="FERRIC REDUCTASE, NADPH-DEPENDENT"/>
    <property type="match status" value="1"/>
</dbReference>
<accession>E8U4C7</accession>
<evidence type="ECO:0000259" key="2">
    <source>
        <dbReference type="PROSITE" id="PS51384"/>
    </source>
</evidence>
<feature type="region of interest" description="Disordered" evidence="1">
    <location>
        <begin position="60"/>
        <end position="84"/>
    </location>
</feature>
<sequence length="274" mass="29885">MTPRITRVGPHPVQLRLLDVKAVQDLTPRLRRVTLTGDALDGFRSEGADDHVKLFFPAPGERTPHLPTFGPTGPTFPEGVTPPARRDYTPRQYRPDVHELDIDFVLHGDGPGATWAANAQPGDRLGVGGPRGSTLVTYDFDWYLLAGDEAALPAIARRLEELPAGAHATVLLEVHDATDELPLTTSADARVRWLHRAPAAPGTTTLLLDALRDLHLPDGDGFVWVGTETTQATAIRHHLTDERGLPSDWVRAVGYWTLARSEPQGPTRATPTAR</sequence>
<reference evidence="4" key="2">
    <citation type="submission" date="2011-01" db="EMBL/GenBank/DDBJ databases">
        <title>The complete genome of Deinococcus maricopensis DSM 21211.</title>
        <authorList>
            <consortium name="US DOE Joint Genome Institute (JGI-PGF)"/>
            <person name="Lucas S."/>
            <person name="Copeland A."/>
            <person name="Lapidus A."/>
            <person name="Goodwin L."/>
            <person name="Pitluck S."/>
            <person name="Kyrpides N."/>
            <person name="Mavromatis K."/>
            <person name="Pagani I."/>
            <person name="Ivanova N."/>
            <person name="Ovchinnikova G."/>
            <person name="Zeytun A."/>
            <person name="Detter J.C."/>
            <person name="Han C."/>
            <person name="Land M."/>
            <person name="Hauser L."/>
            <person name="Markowitz V."/>
            <person name="Cheng J.-F."/>
            <person name="Hugenholtz P."/>
            <person name="Woyke T."/>
            <person name="Wu D."/>
            <person name="Pukall R."/>
            <person name="Gehrich-Schroeter G."/>
            <person name="Brambilla E."/>
            <person name="Klenk H.-P."/>
            <person name="Eisen J.A."/>
        </authorList>
    </citation>
    <scope>NUCLEOTIDE SEQUENCE [LARGE SCALE GENOMIC DNA]</scope>
    <source>
        <strain evidence="4">DSM 21211 / LMG 22137 / NRRL B-23946 / LB-34</strain>
    </source>
</reference>
<dbReference type="InterPro" id="IPR039261">
    <property type="entry name" value="FNR_nucleotide-bd"/>
</dbReference>
<dbReference type="RefSeq" id="WP_013555469.1">
    <property type="nucleotide sequence ID" value="NC_014958.1"/>
</dbReference>
<dbReference type="InterPro" id="IPR007037">
    <property type="entry name" value="SIP_rossman_dom"/>
</dbReference>
<dbReference type="Gene3D" id="3.40.50.80">
    <property type="entry name" value="Nucleotide-binding domain of ferredoxin-NADP reductase (FNR) module"/>
    <property type="match status" value="1"/>
</dbReference>
<dbReference type="PANTHER" id="PTHR30157:SF0">
    <property type="entry name" value="NADPH-DEPENDENT FERRIC-CHELATE REDUCTASE"/>
    <property type="match status" value="1"/>
</dbReference>
<dbReference type="GO" id="GO:0016491">
    <property type="term" value="F:oxidoreductase activity"/>
    <property type="evidence" value="ECO:0007669"/>
    <property type="project" value="InterPro"/>
</dbReference>
<gene>
    <name evidence="3" type="ordered locus">Deima_0303</name>
</gene>
<dbReference type="Pfam" id="PF08021">
    <property type="entry name" value="FAD_binding_9"/>
    <property type="match status" value="1"/>
</dbReference>
<protein>
    <submittedName>
        <fullName evidence="3">Siderophore-interacting protein</fullName>
    </submittedName>
</protein>
<reference evidence="3 4" key="1">
    <citation type="journal article" date="2011" name="Stand. Genomic Sci.">
        <title>Complete genome sequence of Deinococcus maricopensis type strain (LB-34).</title>
        <authorList>
            <person name="Pukall R."/>
            <person name="Zeytun A."/>
            <person name="Lucas S."/>
            <person name="Lapidus A."/>
            <person name="Hammon N."/>
            <person name="Deshpande S."/>
            <person name="Nolan M."/>
            <person name="Cheng J.F."/>
            <person name="Pitluck S."/>
            <person name="Liolios K."/>
            <person name="Pagani I."/>
            <person name="Mikhailova N."/>
            <person name="Ivanova N."/>
            <person name="Mavromatis K."/>
            <person name="Pati A."/>
            <person name="Tapia R."/>
            <person name="Han C."/>
            <person name="Goodwin L."/>
            <person name="Chen A."/>
            <person name="Palaniappan K."/>
            <person name="Land M."/>
            <person name="Hauser L."/>
            <person name="Chang Y.J."/>
            <person name="Jeffries C.D."/>
            <person name="Brambilla E.M."/>
            <person name="Rohde M."/>
            <person name="Goker M."/>
            <person name="Detter J.C."/>
            <person name="Woyke T."/>
            <person name="Bristow J."/>
            <person name="Eisen J.A."/>
            <person name="Markowitz V."/>
            <person name="Hugenholtz P."/>
            <person name="Kyrpides N.C."/>
            <person name="Klenk H.P."/>
        </authorList>
    </citation>
    <scope>NUCLEOTIDE SEQUENCE [LARGE SCALE GENOMIC DNA]</scope>
    <source>
        <strain evidence="4">DSM 21211 / LMG 22137 / NRRL B-23946 / LB-34</strain>
    </source>
</reference>
<dbReference type="EMBL" id="CP002454">
    <property type="protein sequence ID" value="ADV65964.1"/>
    <property type="molecule type" value="Genomic_DNA"/>
</dbReference>
<dbReference type="InterPro" id="IPR039374">
    <property type="entry name" value="SIP_fam"/>
</dbReference>
<proteinExistence type="predicted"/>
<dbReference type="Pfam" id="PF04954">
    <property type="entry name" value="SIP"/>
    <property type="match status" value="1"/>
</dbReference>
<dbReference type="InterPro" id="IPR017927">
    <property type="entry name" value="FAD-bd_FR_type"/>
</dbReference>
<dbReference type="OrthoDB" id="9814826at2"/>
<dbReference type="SUPFAM" id="SSF63380">
    <property type="entry name" value="Riboflavin synthase domain-like"/>
    <property type="match status" value="1"/>
</dbReference>
<dbReference type="KEGG" id="dmr:Deima_0303"/>
<dbReference type="AlphaFoldDB" id="E8U4C7"/>
<name>E8U4C7_DEIML</name>
<evidence type="ECO:0000256" key="1">
    <source>
        <dbReference type="SAM" id="MobiDB-lite"/>
    </source>
</evidence>
<organism evidence="3 4">
    <name type="scientific">Deinococcus maricopensis (strain DSM 21211 / LMG 22137 / NRRL B-23946 / LB-34)</name>
    <dbReference type="NCBI Taxonomy" id="709986"/>
    <lineage>
        <taxon>Bacteria</taxon>
        <taxon>Thermotogati</taxon>
        <taxon>Deinococcota</taxon>
        <taxon>Deinococci</taxon>
        <taxon>Deinococcales</taxon>
        <taxon>Deinococcaceae</taxon>
        <taxon>Deinococcus</taxon>
    </lineage>
</organism>
<dbReference type="eggNOG" id="COG2375">
    <property type="taxonomic scope" value="Bacteria"/>
</dbReference>
<keyword evidence="4" id="KW-1185">Reference proteome</keyword>
<dbReference type="Proteomes" id="UP000008635">
    <property type="component" value="Chromosome"/>
</dbReference>
<feature type="domain" description="FAD-binding FR-type" evidence="2">
    <location>
        <begin position="10"/>
        <end position="137"/>
    </location>
</feature>
<feature type="compositionally biased region" description="Low complexity" evidence="1">
    <location>
        <begin position="65"/>
        <end position="83"/>
    </location>
</feature>
<dbReference type="STRING" id="709986.Deima_0303"/>
<dbReference type="Gene3D" id="2.40.30.10">
    <property type="entry name" value="Translation factors"/>
    <property type="match status" value="1"/>
</dbReference>
<evidence type="ECO:0000313" key="4">
    <source>
        <dbReference type="Proteomes" id="UP000008635"/>
    </source>
</evidence>
<dbReference type="PROSITE" id="PS51384">
    <property type="entry name" value="FAD_FR"/>
    <property type="match status" value="1"/>
</dbReference>